<dbReference type="Proteomes" id="UP001187682">
    <property type="component" value="Unassembled WGS sequence"/>
</dbReference>
<feature type="domain" description="N-acetyltransferase" evidence="3">
    <location>
        <begin position="25"/>
        <end position="216"/>
    </location>
</feature>
<dbReference type="GO" id="GO:0016747">
    <property type="term" value="F:acyltransferase activity, transferring groups other than amino-acyl groups"/>
    <property type="evidence" value="ECO:0007669"/>
    <property type="project" value="InterPro"/>
</dbReference>
<accession>A0AAE8SXB4</accession>
<evidence type="ECO:0000313" key="4">
    <source>
        <dbReference type="EMBL" id="SPO04665.1"/>
    </source>
</evidence>
<dbReference type="PANTHER" id="PTHR43420:SF47">
    <property type="entry name" value="N-ACETYLTRANSFERASE DOMAIN-CONTAINING PROTEIN"/>
    <property type="match status" value="1"/>
</dbReference>
<reference evidence="4" key="1">
    <citation type="submission" date="2018-03" db="EMBL/GenBank/DDBJ databases">
        <authorList>
            <person name="Guldener U."/>
        </authorList>
    </citation>
    <scope>NUCLEOTIDE SEQUENCE</scope>
</reference>
<proteinExistence type="predicted"/>
<evidence type="ECO:0000259" key="3">
    <source>
        <dbReference type="PROSITE" id="PS51186"/>
    </source>
</evidence>
<dbReference type="EMBL" id="ONZQ02000010">
    <property type="protein sequence ID" value="SPO04665.1"/>
    <property type="molecule type" value="Genomic_DNA"/>
</dbReference>
<sequence length="219" mass="24638">MEYHFIKVDREEPDIHTSATKYKALRLEALRQSPTAFSSTLEVESQFSDSVWISRLQNAEKETFVCVATAKDGQSQWVGQVTLRGPVPAEEFLPPAGSEQPTPAPDDEVEKWQMLSLYTLPSHRGMKLGSRLCEKAFEFLRSRDGEGARRIMVRIMVKPENVATLRLYDGLGFERAGYCTLEEALRANGDTGLIPAGTLDDHYTTRSGIVMVLPLERMR</sequence>
<dbReference type="SUPFAM" id="SSF55729">
    <property type="entry name" value="Acyl-CoA N-acyltransferases (Nat)"/>
    <property type="match status" value="1"/>
</dbReference>
<protein>
    <submittedName>
        <fullName evidence="4">Related to GNAT family acetyltransferase</fullName>
    </submittedName>
</protein>
<evidence type="ECO:0000256" key="2">
    <source>
        <dbReference type="ARBA" id="ARBA00023315"/>
    </source>
</evidence>
<keyword evidence="5" id="KW-1185">Reference proteome</keyword>
<dbReference type="Pfam" id="PF00583">
    <property type="entry name" value="Acetyltransf_1"/>
    <property type="match status" value="1"/>
</dbReference>
<dbReference type="InterPro" id="IPR000182">
    <property type="entry name" value="GNAT_dom"/>
</dbReference>
<keyword evidence="2" id="KW-0012">Acyltransferase</keyword>
<keyword evidence="1" id="KW-0808">Transferase</keyword>
<dbReference type="PROSITE" id="PS51186">
    <property type="entry name" value="GNAT"/>
    <property type="match status" value="1"/>
</dbReference>
<dbReference type="PANTHER" id="PTHR43420">
    <property type="entry name" value="ACETYLTRANSFERASE"/>
    <property type="match status" value="1"/>
</dbReference>
<comment type="caution">
    <text evidence="4">The sequence shown here is derived from an EMBL/GenBank/DDBJ whole genome shotgun (WGS) entry which is preliminary data.</text>
</comment>
<dbReference type="AlphaFoldDB" id="A0AAE8SXB4"/>
<gene>
    <name evidence="4" type="ORF">DNG_07350</name>
</gene>
<evidence type="ECO:0000313" key="5">
    <source>
        <dbReference type="Proteomes" id="UP001187682"/>
    </source>
</evidence>
<organism evidence="4 5">
    <name type="scientific">Cephalotrichum gorgonifer</name>
    <dbReference type="NCBI Taxonomy" id="2041049"/>
    <lineage>
        <taxon>Eukaryota</taxon>
        <taxon>Fungi</taxon>
        <taxon>Dikarya</taxon>
        <taxon>Ascomycota</taxon>
        <taxon>Pezizomycotina</taxon>
        <taxon>Sordariomycetes</taxon>
        <taxon>Hypocreomycetidae</taxon>
        <taxon>Microascales</taxon>
        <taxon>Microascaceae</taxon>
        <taxon>Cephalotrichum</taxon>
    </lineage>
</organism>
<evidence type="ECO:0000256" key="1">
    <source>
        <dbReference type="ARBA" id="ARBA00022679"/>
    </source>
</evidence>
<dbReference type="InterPro" id="IPR016181">
    <property type="entry name" value="Acyl_CoA_acyltransferase"/>
</dbReference>
<dbReference type="InterPro" id="IPR050680">
    <property type="entry name" value="YpeA/RimI_acetyltransf"/>
</dbReference>
<name>A0AAE8SXB4_9PEZI</name>
<dbReference type="Gene3D" id="3.40.630.30">
    <property type="match status" value="1"/>
</dbReference>
<dbReference type="CDD" id="cd04301">
    <property type="entry name" value="NAT_SF"/>
    <property type="match status" value="1"/>
</dbReference>